<evidence type="ECO:0000313" key="1">
    <source>
        <dbReference type="EMBL" id="KKN76381.1"/>
    </source>
</evidence>
<gene>
    <name evidence="1" type="ORF">LCGC14_0370670</name>
</gene>
<name>A0A0F9VSE9_9ZZZZ</name>
<reference evidence="1" key="1">
    <citation type="journal article" date="2015" name="Nature">
        <title>Complex archaea that bridge the gap between prokaryotes and eukaryotes.</title>
        <authorList>
            <person name="Spang A."/>
            <person name="Saw J.H."/>
            <person name="Jorgensen S.L."/>
            <person name="Zaremba-Niedzwiedzka K."/>
            <person name="Martijn J."/>
            <person name="Lind A.E."/>
            <person name="van Eijk R."/>
            <person name="Schleper C."/>
            <person name="Guy L."/>
            <person name="Ettema T.J."/>
        </authorList>
    </citation>
    <scope>NUCLEOTIDE SEQUENCE</scope>
</reference>
<comment type="caution">
    <text evidence="1">The sequence shown here is derived from an EMBL/GenBank/DDBJ whole genome shotgun (WGS) entry which is preliminary data.</text>
</comment>
<organism evidence="1">
    <name type="scientific">marine sediment metagenome</name>
    <dbReference type="NCBI Taxonomy" id="412755"/>
    <lineage>
        <taxon>unclassified sequences</taxon>
        <taxon>metagenomes</taxon>
        <taxon>ecological metagenomes</taxon>
    </lineage>
</organism>
<accession>A0A0F9VSE9</accession>
<sequence>MVYSQFDEIPLFNWFKLIDKGDAKYLFKDKPVKVDVMTIWMGLQDQYFDMMGISDEFTRIWKIKGAIMIDRIDMALTGNLFLNNRIRIKERELKGFQIDTKPQRNKEMAQVAKYQNVSFIDPRKIKAAAYYGIIQNINSHGDN</sequence>
<proteinExistence type="predicted"/>
<protein>
    <submittedName>
        <fullName evidence="1">Uncharacterized protein</fullName>
    </submittedName>
</protein>
<dbReference type="EMBL" id="LAZR01000296">
    <property type="protein sequence ID" value="KKN76381.1"/>
    <property type="molecule type" value="Genomic_DNA"/>
</dbReference>
<dbReference type="AlphaFoldDB" id="A0A0F9VSE9"/>